<dbReference type="PRINTS" id="PR01577">
    <property type="entry name" value="KCNABCHANNEL"/>
</dbReference>
<dbReference type="Gene3D" id="3.20.20.100">
    <property type="entry name" value="NADP-dependent oxidoreductase domain"/>
    <property type="match status" value="1"/>
</dbReference>
<accession>A0A165C676</accession>
<dbReference type="Proteomes" id="UP000077266">
    <property type="component" value="Unassembled WGS sequence"/>
</dbReference>
<sequence length="344" mass="38434">MAPAKVEHPAMKYRFLGNSGLRVSVISLGGWLTHGGHTGDEIALQTIKAAYDGGVNFFDSAEGYAGGRAETLLGKAVRHFGWDRDDLVISTKIYWGEHDDGSKGINDLGLSRKHVLTGMRKSLKRLQMDYVDLVYAHRPDKYTPMEEVVRAFNYLINSGQAMYWGTSEWSSEEIQDAWRVAERLNLIGPVMEQPEYSMLHRDRVEREYDPLYRKHGLGLTVFSPLMRGVLTGKYTNGIPEDSRANKSGADWFRDQIVNGKPILERVARLEPVAKKIGASTAQLALAWAIKNENVSSAIIGATSVKQIEENLSAVAFVDKLTPEILEEVEAVLENKPKLPPMRFS</sequence>
<dbReference type="InterPro" id="IPR023210">
    <property type="entry name" value="NADP_OxRdtase_dom"/>
</dbReference>
<dbReference type="FunCoup" id="A0A165C676">
    <property type="interactions" value="25"/>
</dbReference>
<dbReference type="InterPro" id="IPR005399">
    <property type="entry name" value="K_chnl_volt-dep_bsu_KCNAB-rel"/>
</dbReference>
<dbReference type="OrthoDB" id="1720422at2759"/>
<name>A0A165C676_EXIGL</name>
<dbReference type="InterPro" id="IPR036812">
    <property type="entry name" value="NAD(P)_OxRdtase_dom_sf"/>
</dbReference>
<dbReference type="EMBL" id="KV426359">
    <property type="protein sequence ID" value="KZV81897.1"/>
    <property type="molecule type" value="Genomic_DNA"/>
</dbReference>
<keyword evidence="3" id="KW-0560">Oxidoreductase</keyword>
<dbReference type="Pfam" id="PF00248">
    <property type="entry name" value="Aldo_ket_red"/>
    <property type="match status" value="1"/>
</dbReference>
<dbReference type="InParanoid" id="A0A165C676"/>
<dbReference type="SUPFAM" id="SSF51430">
    <property type="entry name" value="NAD(P)-linked oxidoreductase"/>
    <property type="match status" value="1"/>
</dbReference>
<comment type="similarity">
    <text evidence="1">Belongs to the shaker potassium channel beta subunit family.</text>
</comment>
<dbReference type="AlphaFoldDB" id="A0A165C676"/>
<dbReference type="PANTHER" id="PTHR43150:SF2">
    <property type="entry name" value="HYPERKINETIC, ISOFORM M"/>
    <property type="match status" value="1"/>
</dbReference>
<dbReference type="PANTHER" id="PTHR43150">
    <property type="entry name" value="HYPERKINETIC, ISOFORM M"/>
    <property type="match status" value="1"/>
</dbReference>
<keyword evidence="6" id="KW-1185">Reference proteome</keyword>
<protein>
    <submittedName>
        <fullName evidence="5">Putative voltage-gated K channel beta subunit</fullName>
    </submittedName>
</protein>
<evidence type="ECO:0000256" key="2">
    <source>
        <dbReference type="ARBA" id="ARBA00022857"/>
    </source>
</evidence>
<evidence type="ECO:0000256" key="1">
    <source>
        <dbReference type="ARBA" id="ARBA00006515"/>
    </source>
</evidence>
<evidence type="ECO:0000256" key="3">
    <source>
        <dbReference type="ARBA" id="ARBA00023002"/>
    </source>
</evidence>
<feature type="domain" description="NADP-dependent oxidoreductase" evidence="4">
    <location>
        <begin position="26"/>
        <end position="332"/>
    </location>
</feature>
<keyword evidence="2" id="KW-0521">NADP</keyword>
<dbReference type="GO" id="GO:0016491">
    <property type="term" value="F:oxidoreductase activity"/>
    <property type="evidence" value="ECO:0007669"/>
    <property type="project" value="UniProtKB-KW"/>
</dbReference>
<reference evidence="5 6" key="1">
    <citation type="journal article" date="2016" name="Mol. Biol. Evol.">
        <title>Comparative Genomics of Early-Diverging Mushroom-Forming Fungi Provides Insights into the Origins of Lignocellulose Decay Capabilities.</title>
        <authorList>
            <person name="Nagy L.G."/>
            <person name="Riley R."/>
            <person name="Tritt A."/>
            <person name="Adam C."/>
            <person name="Daum C."/>
            <person name="Floudas D."/>
            <person name="Sun H."/>
            <person name="Yadav J.S."/>
            <person name="Pangilinan J."/>
            <person name="Larsson K.H."/>
            <person name="Matsuura K."/>
            <person name="Barry K."/>
            <person name="Labutti K."/>
            <person name="Kuo R."/>
            <person name="Ohm R.A."/>
            <person name="Bhattacharya S.S."/>
            <person name="Shirouzu T."/>
            <person name="Yoshinaga Y."/>
            <person name="Martin F.M."/>
            <person name="Grigoriev I.V."/>
            <person name="Hibbett D.S."/>
        </authorList>
    </citation>
    <scope>NUCLEOTIDE SEQUENCE [LARGE SCALE GENOMIC DNA]</scope>
    <source>
        <strain evidence="5 6">HHB12029</strain>
    </source>
</reference>
<proteinExistence type="inferred from homology"/>
<evidence type="ECO:0000259" key="4">
    <source>
        <dbReference type="Pfam" id="PF00248"/>
    </source>
</evidence>
<evidence type="ECO:0000313" key="6">
    <source>
        <dbReference type="Proteomes" id="UP000077266"/>
    </source>
</evidence>
<organism evidence="5 6">
    <name type="scientific">Exidia glandulosa HHB12029</name>
    <dbReference type="NCBI Taxonomy" id="1314781"/>
    <lineage>
        <taxon>Eukaryota</taxon>
        <taxon>Fungi</taxon>
        <taxon>Dikarya</taxon>
        <taxon>Basidiomycota</taxon>
        <taxon>Agaricomycotina</taxon>
        <taxon>Agaricomycetes</taxon>
        <taxon>Auriculariales</taxon>
        <taxon>Exidiaceae</taxon>
        <taxon>Exidia</taxon>
    </lineage>
</organism>
<gene>
    <name evidence="5" type="ORF">EXIGLDRAFT_730406</name>
</gene>
<evidence type="ECO:0000313" key="5">
    <source>
        <dbReference type="EMBL" id="KZV81897.1"/>
    </source>
</evidence>
<dbReference type="STRING" id="1314781.A0A165C676"/>